<dbReference type="AlphaFoldDB" id="T2GBA8"/>
<dbReference type="PATRIC" id="fig|1121448.10.peg.2066"/>
<accession>T2GBA8</accession>
<protein>
    <recommendedName>
        <fullName evidence="4">Lipoprotein</fullName>
    </recommendedName>
</protein>
<dbReference type="eggNOG" id="ENOG50317US">
    <property type="taxonomic scope" value="Bacteria"/>
</dbReference>
<evidence type="ECO:0000313" key="2">
    <source>
        <dbReference type="EMBL" id="AGW13875.1"/>
    </source>
</evidence>
<sequence length="193" mass="21406">MTLRLLAVLALVVICMPMPAAAAAHKTLPLEQGFQEIPWGADIAQFPALEKIGVKNMAEFYVDRSKTYVVGGVAVQRVVYGTTKGKVFAVYVDIPSQEAFDTLKASLEKQLGVDKSRQDGPATVWSWRKGPVRVKLKQEPGQARKLALYYEPLAKDVELSIFEKDGDETHRGPTTWYSVKDNSLPTAIPLLRF</sequence>
<evidence type="ECO:0000256" key="1">
    <source>
        <dbReference type="SAM" id="SignalP"/>
    </source>
</evidence>
<evidence type="ECO:0008006" key="4">
    <source>
        <dbReference type="Google" id="ProtNLM"/>
    </source>
</evidence>
<dbReference type="HOGENOM" id="CLU_1406763_0_0_7"/>
<reference evidence="2 3" key="1">
    <citation type="journal article" date="2013" name="J. Bacteriol.">
        <title>Roles of HynAB and Ech, the only two hydrogenases found in the model sulfate reducer Desulfovibrio gigas.</title>
        <authorList>
            <person name="Morais-Silva F.O."/>
            <person name="Santos C.I."/>
            <person name="Rodrigues R."/>
            <person name="Pereira I.A."/>
            <person name="Rodrigues-Pousada C."/>
        </authorList>
    </citation>
    <scope>NUCLEOTIDE SEQUENCE [LARGE SCALE GENOMIC DNA]</scope>
    <source>
        <strain evidence="3">ATCC 19364 / DSM 1382 / NCIMB 9332 / VKM B-1759</strain>
    </source>
</reference>
<organism evidence="2 3">
    <name type="scientific">Megalodesulfovibrio gigas (strain ATCC 19364 / DSM 1382 / NCIMB 9332 / VKM B-1759)</name>
    <name type="common">Desulfovibrio gigas</name>
    <dbReference type="NCBI Taxonomy" id="1121448"/>
    <lineage>
        <taxon>Bacteria</taxon>
        <taxon>Pseudomonadati</taxon>
        <taxon>Thermodesulfobacteriota</taxon>
        <taxon>Desulfovibrionia</taxon>
        <taxon>Desulfovibrionales</taxon>
        <taxon>Desulfovibrionaceae</taxon>
        <taxon>Megalodesulfovibrio</taxon>
    </lineage>
</organism>
<dbReference type="Proteomes" id="UP000016587">
    <property type="component" value="Chromosome"/>
</dbReference>
<proteinExistence type="predicted"/>
<dbReference type="EMBL" id="CP006585">
    <property type="protein sequence ID" value="AGW13875.1"/>
    <property type="molecule type" value="Genomic_DNA"/>
</dbReference>
<name>T2GBA8_MEGG1</name>
<feature type="signal peptide" evidence="1">
    <location>
        <begin position="1"/>
        <end position="22"/>
    </location>
</feature>
<reference evidence="3" key="2">
    <citation type="submission" date="2013-07" db="EMBL/GenBank/DDBJ databases">
        <authorList>
            <person name="Morais-Silva F.O."/>
            <person name="Rezende A.M."/>
            <person name="Pimentel C."/>
            <person name="Resende D.M."/>
            <person name="Santos C.I."/>
            <person name="Clemente C."/>
            <person name="de Oliveira L.M."/>
            <person name="da Silva S.M."/>
            <person name="Costa D.A."/>
            <person name="Varela-Raposo A."/>
            <person name="Horacio E.C.A."/>
            <person name="Matos M."/>
            <person name="Flores O."/>
            <person name="Ruiz J.C."/>
            <person name="Rodrigues-Pousada C."/>
        </authorList>
    </citation>
    <scope>NUCLEOTIDE SEQUENCE [LARGE SCALE GENOMIC DNA]</scope>
    <source>
        <strain evidence="3">ATCC 19364 / DSM 1382 / NCIMB 9332 / VKM B-1759</strain>
    </source>
</reference>
<feature type="chain" id="PRO_5004599727" description="Lipoprotein" evidence="1">
    <location>
        <begin position="23"/>
        <end position="193"/>
    </location>
</feature>
<keyword evidence="1" id="KW-0732">Signal</keyword>
<gene>
    <name evidence="2" type="ORF">DGI_2111</name>
</gene>
<evidence type="ECO:0000313" key="3">
    <source>
        <dbReference type="Proteomes" id="UP000016587"/>
    </source>
</evidence>
<keyword evidence="3" id="KW-1185">Reference proteome</keyword>
<dbReference type="KEGG" id="dgg:DGI_2111"/>